<feature type="transmembrane region" description="Helical" evidence="5">
    <location>
        <begin position="68"/>
        <end position="101"/>
    </location>
</feature>
<dbReference type="AlphaFoldDB" id="A0A844QBI8"/>
<dbReference type="RefSeq" id="WP_156711270.1">
    <property type="nucleotide sequence ID" value="NZ_WPHG01000001.1"/>
</dbReference>
<feature type="transmembrane region" description="Helical" evidence="5">
    <location>
        <begin position="171"/>
        <end position="192"/>
    </location>
</feature>
<keyword evidence="4 5" id="KW-0472">Membrane</keyword>
<feature type="transmembrane region" description="Helical" evidence="5">
    <location>
        <begin position="198"/>
        <end position="218"/>
    </location>
</feature>
<dbReference type="EMBL" id="WPHG01000001">
    <property type="protein sequence ID" value="MVA96317.1"/>
    <property type="molecule type" value="Genomic_DNA"/>
</dbReference>
<keyword evidence="8" id="KW-1185">Reference proteome</keyword>
<protein>
    <submittedName>
        <fullName evidence="7">Fatty acid hydroxylase</fullName>
    </submittedName>
</protein>
<gene>
    <name evidence="7" type="ORF">GN330_03535</name>
</gene>
<keyword evidence="2 5" id="KW-0812">Transmembrane</keyword>
<dbReference type="Pfam" id="PF04116">
    <property type="entry name" value="FA_hydroxylase"/>
    <property type="match status" value="1"/>
</dbReference>
<name>A0A844QBI8_9HYPH</name>
<evidence type="ECO:0000259" key="6">
    <source>
        <dbReference type="Pfam" id="PF04116"/>
    </source>
</evidence>
<comment type="caution">
    <text evidence="7">The sequence shown here is derived from an EMBL/GenBank/DDBJ whole genome shotgun (WGS) entry which is preliminary data.</text>
</comment>
<feature type="transmembrane region" description="Helical" evidence="5">
    <location>
        <begin position="113"/>
        <end position="134"/>
    </location>
</feature>
<evidence type="ECO:0000313" key="7">
    <source>
        <dbReference type="EMBL" id="MVA96317.1"/>
    </source>
</evidence>
<dbReference type="PANTHER" id="PTHR11863">
    <property type="entry name" value="STEROL DESATURASE"/>
    <property type="match status" value="1"/>
</dbReference>
<dbReference type="InterPro" id="IPR050307">
    <property type="entry name" value="Sterol_Desaturase_Related"/>
</dbReference>
<accession>A0A844QBI8</accession>
<reference evidence="7 8" key="1">
    <citation type="submission" date="2019-12" db="EMBL/GenBank/DDBJ databases">
        <title>Nitratireductor arenosus sp. nov., Isolated from sea sand, Jeju island, South Korea.</title>
        <authorList>
            <person name="Kim W."/>
        </authorList>
    </citation>
    <scope>NUCLEOTIDE SEQUENCE [LARGE SCALE GENOMIC DNA]</scope>
    <source>
        <strain evidence="7 8">CAU 1489</strain>
    </source>
</reference>
<evidence type="ECO:0000256" key="4">
    <source>
        <dbReference type="ARBA" id="ARBA00023136"/>
    </source>
</evidence>
<evidence type="ECO:0000256" key="3">
    <source>
        <dbReference type="ARBA" id="ARBA00022989"/>
    </source>
</evidence>
<sequence length="329" mass="36495">MEWLSSILVIMFGDFTLRLMPIYLGSTIAIAAALYLWRFGWRSGPGFVAWLVPRHIYLHPSHMVDIKLFAIGHILAVAGVLNLVIIRTAAAALTVAAFGTFLQVSPGTTGWSFGQIALATVLFAVVSDFCTYWVHRIHHDYPVLWPFHSVHHSAEVLTPVTVYRKHPVYDLISDAFSSMLIGAVAGVLLVAISAEISIASLGGANIIFVVFNTIGANFRHSHIWISYGPVLEHIFISPAQHQIHHSRAVLHHDKNYGEIFAIWDWLFGTLYIPAREEQLEFGLAERDGTPVPQPHPSLRRALTDPVAQSWHSLRSRLSAAPVVDNPPAE</sequence>
<comment type="subcellular location">
    <subcellularLocation>
        <location evidence="1">Membrane</location>
    </subcellularLocation>
</comment>
<dbReference type="GO" id="GO:0005506">
    <property type="term" value="F:iron ion binding"/>
    <property type="evidence" value="ECO:0007669"/>
    <property type="project" value="InterPro"/>
</dbReference>
<evidence type="ECO:0000313" key="8">
    <source>
        <dbReference type="Proteomes" id="UP000463224"/>
    </source>
</evidence>
<dbReference type="GO" id="GO:0008610">
    <property type="term" value="P:lipid biosynthetic process"/>
    <property type="evidence" value="ECO:0007669"/>
    <property type="project" value="InterPro"/>
</dbReference>
<keyword evidence="3 5" id="KW-1133">Transmembrane helix</keyword>
<evidence type="ECO:0000256" key="1">
    <source>
        <dbReference type="ARBA" id="ARBA00004370"/>
    </source>
</evidence>
<evidence type="ECO:0000256" key="5">
    <source>
        <dbReference type="SAM" id="Phobius"/>
    </source>
</evidence>
<dbReference type="Proteomes" id="UP000463224">
    <property type="component" value="Unassembled WGS sequence"/>
</dbReference>
<dbReference type="GO" id="GO:0016491">
    <property type="term" value="F:oxidoreductase activity"/>
    <property type="evidence" value="ECO:0007669"/>
    <property type="project" value="InterPro"/>
</dbReference>
<dbReference type="GO" id="GO:0016020">
    <property type="term" value="C:membrane"/>
    <property type="evidence" value="ECO:0007669"/>
    <property type="project" value="UniProtKB-SubCell"/>
</dbReference>
<dbReference type="InterPro" id="IPR006694">
    <property type="entry name" value="Fatty_acid_hydroxylase"/>
</dbReference>
<evidence type="ECO:0000256" key="2">
    <source>
        <dbReference type="ARBA" id="ARBA00022692"/>
    </source>
</evidence>
<organism evidence="7 8">
    <name type="scientific">Nitratireductor arenosus</name>
    <dbReference type="NCBI Taxonomy" id="2682096"/>
    <lineage>
        <taxon>Bacteria</taxon>
        <taxon>Pseudomonadati</taxon>
        <taxon>Pseudomonadota</taxon>
        <taxon>Alphaproteobacteria</taxon>
        <taxon>Hyphomicrobiales</taxon>
        <taxon>Phyllobacteriaceae</taxon>
        <taxon>Nitratireductor</taxon>
    </lineage>
</organism>
<feature type="transmembrane region" description="Helical" evidence="5">
    <location>
        <begin position="20"/>
        <end position="37"/>
    </location>
</feature>
<proteinExistence type="predicted"/>
<feature type="domain" description="Fatty acid hydroxylase" evidence="6">
    <location>
        <begin position="121"/>
        <end position="269"/>
    </location>
</feature>